<dbReference type="InterPro" id="IPR025178">
    <property type="entry name" value="Lnb_N"/>
</dbReference>
<feature type="transmembrane region" description="Helical" evidence="1">
    <location>
        <begin position="290"/>
        <end position="308"/>
    </location>
</feature>
<evidence type="ECO:0000313" key="4">
    <source>
        <dbReference type="Proteomes" id="UP000484885"/>
    </source>
</evidence>
<feature type="transmembrane region" description="Helical" evidence="1">
    <location>
        <begin position="344"/>
        <end position="361"/>
    </location>
</feature>
<feature type="transmembrane region" description="Helical" evidence="1">
    <location>
        <begin position="320"/>
        <end position="338"/>
    </location>
</feature>
<comment type="caution">
    <text evidence="3">The sequence shown here is derived from an EMBL/GenBank/DDBJ whole genome shotgun (WGS) entry which is preliminary data.</text>
</comment>
<feature type="transmembrane region" description="Helical" evidence="1">
    <location>
        <begin position="235"/>
        <end position="253"/>
    </location>
</feature>
<keyword evidence="4" id="KW-1185">Reference proteome</keyword>
<name>A0A845URW6_9GAMM</name>
<dbReference type="EMBL" id="JAAGSC010000031">
    <property type="protein sequence ID" value="NDY94583.1"/>
    <property type="molecule type" value="Genomic_DNA"/>
</dbReference>
<sequence length="365" mass="40582">MLSSTGRAQEAWLVTYGPGEEVWEMFGHNALWLRDPATGLDHTYSFGYFEIERAGFHLDFARGIMNYYGAASPAEREFAFYRQRGRSISAQKLALAPEQVRELHRALHGAIHPHPRFYAYDYYRANCSTWLRDLINDATGDQLRPGLQATPARLNYRDHTRRMTHHRPWIQTGILLLMGHAIDQPITAWEEAFLPEALARWLAEAELDTGPLVTDRMVLHDPGIFVPPPSPRSPWGLLLLAGLVGGGLIVLATRRGGAAGAWVWRLGAAGAGLAGSVLLLMALATDHHDTGGNAALLLLHPLWWLLLVPRVARWKRWLKLGLLLSMLAGALVLAWPGLLQDRPALLGLLLPILAAILWSAGRSRR</sequence>
<keyword evidence="1" id="KW-0472">Membrane</keyword>
<dbReference type="Pfam" id="PF13387">
    <property type="entry name" value="Lnb_N"/>
    <property type="match status" value="1"/>
</dbReference>
<accession>A0A845URW6</accession>
<dbReference type="AlphaFoldDB" id="A0A845URW6"/>
<proteinExistence type="predicted"/>
<dbReference type="Proteomes" id="UP000484885">
    <property type="component" value="Unassembled WGS sequence"/>
</dbReference>
<evidence type="ECO:0000313" key="3">
    <source>
        <dbReference type="EMBL" id="NDY94583.1"/>
    </source>
</evidence>
<feature type="transmembrane region" description="Helical" evidence="1">
    <location>
        <begin position="262"/>
        <end position="284"/>
    </location>
</feature>
<keyword evidence="1" id="KW-0812">Transmembrane</keyword>
<protein>
    <submittedName>
        <fullName evidence="3">DUF4105 domain-containing protein</fullName>
    </submittedName>
</protein>
<evidence type="ECO:0000256" key="1">
    <source>
        <dbReference type="SAM" id="Phobius"/>
    </source>
</evidence>
<organism evidence="3 4">
    <name type="scientific">Wenzhouxiangella limi</name>
    <dbReference type="NCBI Taxonomy" id="2707351"/>
    <lineage>
        <taxon>Bacteria</taxon>
        <taxon>Pseudomonadati</taxon>
        <taxon>Pseudomonadota</taxon>
        <taxon>Gammaproteobacteria</taxon>
        <taxon>Chromatiales</taxon>
        <taxon>Wenzhouxiangellaceae</taxon>
        <taxon>Wenzhouxiangella</taxon>
    </lineage>
</organism>
<feature type="domain" description="Lnb N-terminal periplasmic" evidence="2">
    <location>
        <begin position="14"/>
        <end position="149"/>
    </location>
</feature>
<gene>
    <name evidence="3" type="ORF">G3I74_02410</name>
</gene>
<reference evidence="3 4" key="1">
    <citation type="submission" date="2020-02" db="EMBL/GenBank/DDBJ databases">
        <authorList>
            <person name="Zhang X.-Y."/>
        </authorList>
    </citation>
    <scope>NUCLEOTIDE SEQUENCE [LARGE SCALE GENOMIC DNA]</scope>
    <source>
        <strain evidence="3 4">C33</strain>
    </source>
</reference>
<keyword evidence="1" id="KW-1133">Transmembrane helix</keyword>
<evidence type="ECO:0000259" key="2">
    <source>
        <dbReference type="Pfam" id="PF13387"/>
    </source>
</evidence>
<dbReference type="RefSeq" id="WP_164209936.1">
    <property type="nucleotide sequence ID" value="NZ_JAAGSC010000031.1"/>
</dbReference>